<evidence type="ECO:0000256" key="7">
    <source>
        <dbReference type="ARBA" id="ARBA00022737"/>
    </source>
</evidence>
<evidence type="ECO:0000256" key="10">
    <source>
        <dbReference type="ARBA" id="ARBA00023136"/>
    </source>
</evidence>
<keyword evidence="6" id="KW-0732">Signal</keyword>
<feature type="domain" description="EGF-like" evidence="14">
    <location>
        <begin position="1870"/>
        <end position="1917"/>
    </location>
</feature>
<keyword evidence="12" id="KW-0325">Glycoprotein</keyword>
<feature type="domain" description="EGF-like" evidence="14">
    <location>
        <begin position="315"/>
        <end position="355"/>
    </location>
</feature>
<feature type="domain" description="EGF-like" evidence="14">
    <location>
        <begin position="1649"/>
        <end position="1684"/>
    </location>
</feature>
<dbReference type="InterPro" id="IPR000742">
    <property type="entry name" value="EGF"/>
</dbReference>
<dbReference type="SUPFAM" id="SSF57184">
    <property type="entry name" value="Growth factor receptor domain"/>
    <property type="match status" value="9"/>
</dbReference>
<evidence type="ECO:0000256" key="2">
    <source>
        <dbReference type="ARBA" id="ARBA00004613"/>
    </source>
</evidence>
<feature type="domain" description="EGF-like" evidence="14">
    <location>
        <begin position="633"/>
        <end position="671"/>
    </location>
</feature>
<dbReference type="FunFam" id="2.10.25.10:FF:000005">
    <property type="entry name" value="Fibrillin 2"/>
    <property type="match status" value="6"/>
</dbReference>
<comment type="subcellular location">
    <subcellularLocation>
        <location evidence="1">Membrane</location>
        <topology evidence="1">Single-pass type I membrane protein</topology>
    </subcellularLocation>
    <subcellularLocation>
        <location evidence="2">Secreted</location>
    </subcellularLocation>
</comment>
<keyword evidence="8" id="KW-0106">Calcium</keyword>
<evidence type="ECO:0000259" key="14">
    <source>
        <dbReference type="PROSITE" id="PS50026"/>
    </source>
</evidence>
<feature type="domain" description="EGF-like" evidence="14">
    <location>
        <begin position="909"/>
        <end position="947"/>
    </location>
</feature>
<reference evidence="16" key="1">
    <citation type="submission" date="2022-11" db="UniProtKB">
        <authorList>
            <consortium name="WormBaseParasite"/>
        </authorList>
    </citation>
    <scope>IDENTIFICATION</scope>
</reference>
<feature type="domain" description="EGF-like" evidence="14">
    <location>
        <begin position="272"/>
        <end position="309"/>
    </location>
</feature>
<evidence type="ECO:0000256" key="11">
    <source>
        <dbReference type="ARBA" id="ARBA00023157"/>
    </source>
</evidence>
<feature type="domain" description="EGF-like" evidence="14">
    <location>
        <begin position="999"/>
        <end position="1038"/>
    </location>
</feature>
<dbReference type="InterPro" id="IPR049883">
    <property type="entry name" value="NOTCH1_EGF-like"/>
</dbReference>
<dbReference type="GO" id="GO:0005576">
    <property type="term" value="C:extracellular region"/>
    <property type="evidence" value="ECO:0007669"/>
    <property type="project" value="UniProtKB-SubCell"/>
</dbReference>
<evidence type="ECO:0000256" key="8">
    <source>
        <dbReference type="ARBA" id="ARBA00022837"/>
    </source>
</evidence>
<feature type="domain" description="EGF-like" evidence="14">
    <location>
        <begin position="1227"/>
        <end position="1272"/>
    </location>
</feature>
<name>A0A914ZTE3_PARUN</name>
<sequence length="2997" mass="329976">MAHLKCTVKSSTIYDVTDITVDFSDMLIMNFHFLGSYKTGGKFRSDASISLRIPSNKVNWRKDACWNRYANATGAEVCAEGAKQLIGERNNIERYVGMGCQCDAYSLESDGFKCAISCQRKKHSRLMTECRRQGKECQIDRRSGKPFCGCPIGHRLIVDPRTKVSSCERYDSCSLCQHRCHKASRCMPATGDSVYGYSCTKCDPRLGYIGDGFVCSDVDECADDQLNDCDVPNAECENREPIYDDDLKYVCRCKKGWRGDPEAGYKWRRCVDTNECLNRNACGANTVCTNTPGSYVCTCLEGFMKKTGDRKTCVDIDECLTCQPCHEKAICTNLPGNYSCSCQEGFVGDGIKMCLPDEKYWCKSCDNATTTCVLNERNDAYKCKCLDGFEPLSGDYNRCEDISECINPQLNDCDKTPGHATCVELPGSYKCKCNEGFEGDGKICRPIDPCLRNNPCAVVAGTQCVNNNGVAQCVCKKGFVRPIASRHNMSAPCFDANSAPVNNCTICGNRTSICRKVEGPFYECICREGYQMNAAGRCTNINECRSVTENDCDPNARCLDREPALHRMRYQCVCKAGYKGSGVKGSCTDIDECIEVNNACPLPHQKCVNTIGSYQCGCEVGFQKPQGMDVCVNIDECNDGSARCPLMSRCLDLVPGYSCECLPGFRNVTINGTFICDNINECREGIEGKGEPACDALHGTCTDTFGSFLCDCQKGFVKGTDMKKCIDKDECKEGEDNCNKQIETCVNTIGSYRCDCKYGLKKVDNVCVDRDECADGSNKCLKNSICVNMFASYRCVCENGFKARPGTHPLRPVCERENVCNMQPTICLPGLCESTDSEPYFRCNCPSTAIAIGHTKCVNPNYCDAKFPCPKFADCVNNQCACRNGYRWQETSDFPLTVDSLRNRPPCADINPCIESQPCIEPLKCVYTAPGMHVCQCEDGFEFISGECIDINECELKIGAVVCPLNSRCTNLRGSYKCDCVSGYTARIGSTLINPVCIDVNECESGEHDCALKNATCSNTEGSYECVCADGYMKQAPDYKKCRDVDECTTGQATCSPNALCVNTDGGYDCVCKSGYMGDGETCFDIDECDPGEHLHNCNPNTQDCLNLEGSFNCTCKPGFEVTPDGCADINECLSTENNECDKKGGIVRMKCVNTPGSYLCICPPGYVQNQPDVCEDIDECLSRPSVCPESDADICRNLNGTFACQCRSGYRKAVGCKDPTRCACENINECKTGVKKEGVVKRACGYGAKCTDTQGSYICKCAPGYGGDPYESGCKLLDACLASNPCDNATEDCKSMDNQVFCTCKQGFLKTAVGRCVKNPCLENEGGCGKNAICRPTRIAEGIEAKCRCLNGLQLDENNNCVPINHCKCKARTPMGIPCKSEVECVGEHMMCIEYGLLFNCTCEEGYRISADGKFCQNINECVEGIGGDPQKPACETTAQCVDTVGSYLCVCPRGQIEDIMHKCIIDTPQCSREENCKHDSNAYCARVDDTHQYCQCLAGYYGDALPNDELCKPIDHCERARKAATRDVCAKNEYCVNERHRYHCECKPGFERINSTAECTDIDECSSGFARCGLTFICLNNVGGYSCECPPGFRLNANATRCLDINECEQGLHNCNKPSERCVNLAGSFRCECNSPAFIRTAIGCVDNDECITNQFNCPEFSTCVNTLGGYECACNRGFRREVENGVMVRCVDVDECKEQPDACPKSAVCKNRVGTYECICQPPSIQHGLQDCVVNATCPSVCNEHAYCLKSERPDGAVFNCTCDVGYTGDGVHSCEPINECESGIAKCNKHAKCIDKTPLYECRCIEPYQGDGVNICEPEDVCRTRNDCPSEAKCISLFPEQKNGYWVTCKCPPGFKFDDVDRQCHDIDECQSNGGRGPCKSKPEGIKCINTQGSFRCQCPKGFKLSGDKLSCDDINECLDVGTHVCSKAGGKCKNTYGSFECLCPSGFRQSSNKQFCIDVDECAEGSDNCDKKTTICENTIGSFRCKCRNKGFNLIPGFANICEDVDECVTGTHNCHPSSQLCHNTIGGFKCNCSNGYMEKDGVCVPLSNCDNKLECGVNAFCVKRPSRKNPSHLVPQCVCQDGYYGEDPSKFCDPVPDCQLDSQCPANARCVEKQARDRSGRATFTCVCDNGYRKVGSQCEPINECEENPGICGDGAICIDARPLYKCVCRPGTVDVGIGPNNVTCKTPSCADMKKPCHPDAKCIDLPNGGYACACRDGFRGVGTAELGCEPIDICNEYSPCSQYASCVNEPRGSYTCTCKIGYEGNGTLCRDINECEMMRDAACDKHAKCINTQGSFICKCSDGYEGEGLPGMCKDIDECSSPRLNKCDMSTTICRNTEGSFECICKNGYQKVGDNKYSCADINECLNTTEPVCVGHHCNNLPGDYRCDCIQGYKLESNGHKCIDINECTGSPCHANAECVNTAGSFTCTCKIGYEGDGRDRCLAIDKCKDPSRNQCDKQTSLCQMVPGRSEYRCDCKPGYEPPQNVTQMFYTCNDFNECTAGTAMVDPNVEDCVNMIGGFTIQCKPGFIRDKNGACVDLDECAEDPSYKETLERYNQMKNTGRKITDWRKLLVAPKNKTSAYGICYERATSASWWWFTSSSSPLPFCRNTVYDARGAFGGNVKVQQWKGFECDCPPHQRRMQKGGSLRVVLKCEEQDPCDELKCESLGEGWICNRENRRCECNSAAGYVQRITDVAYCTKDECTLADTNGPTTVANARYRSMIQCDFEKKKWKPVKGYYFVRDNVTNAVIDLKDIDECLDEYYCCDRKKAQCKSVGGINECRAECHNFDGGAMCYCDAKNPDVVIDPDTCQCVSKCAVNSAWYLSCNDDELTCNWDKWDQLLNAPTAPKGTVCSRLSNDQGTYLDFASMRDLVKELCRAKVFCAMPPYEIEDIRLLPGFNYEGNCVTTPAEMAKVKCPFGDKPQQMQGLASIYASCPYKIDMDRYPGPNPAYQKREGAPMPLVCLAGGAKLDETTQFYQSSFNEYSVENI</sequence>
<keyword evidence="3" id="KW-0964">Secreted</keyword>
<dbReference type="SUPFAM" id="SSF57196">
    <property type="entry name" value="EGF/Laminin"/>
    <property type="match status" value="7"/>
</dbReference>
<keyword evidence="9" id="KW-1133">Transmembrane helix</keyword>
<evidence type="ECO:0000256" key="12">
    <source>
        <dbReference type="ARBA" id="ARBA00023180"/>
    </source>
</evidence>
<dbReference type="PANTHER" id="PTHR24039:SF58">
    <property type="entry name" value="EGF-LIKE DOMAIN-CONTAINING PROTEIN"/>
    <property type="match status" value="1"/>
</dbReference>
<dbReference type="WBParaSite" id="PgB09_g064_t01">
    <property type="protein sequence ID" value="PgB09_g064_t01"/>
    <property type="gene ID" value="PgB09_g064"/>
</dbReference>
<feature type="domain" description="EGF-like" evidence="14">
    <location>
        <begin position="217"/>
        <end position="262"/>
    </location>
</feature>
<dbReference type="CDD" id="cd00054">
    <property type="entry name" value="EGF_CA"/>
    <property type="match status" value="11"/>
</dbReference>
<feature type="domain" description="EGF-like" evidence="14">
    <location>
        <begin position="2278"/>
        <end position="2314"/>
    </location>
</feature>
<feature type="domain" description="EGF-like" evidence="14">
    <location>
        <begin position="2100"/>
        <end position="2146"/>
    </location>
</feature>
<dbReference type="Gene3D" id="2.10.25.10">
    <property type="entry name" value="Laminin"/>
    <property type="match status" value="38"/>
</dbReference>
<dbReference type="InterPro" id="IPR018097">
    <property type="entry name" value="EGF_Ca-bd_CS"/>
</dbReference>
<evidence type="ECO:0000313" key="16">
    <source>
        <dbReference type="WBParaSite" id="PgB09_g064_t01"/>
    </source>
</evidence>
<dbReference type="PROSITE" id="PS00010">
    <property type="entry name" value="ASX_HYDROXYL"/>
    <property type="match status" value="22"/>
</dbReference>
<evidence type="ECO:0000256" key="4">
    <source>
        <dbReference type="ARBA" id="ARBA00022536"/>
    </source>
</evidence>
<dbReference type="GO" id="GO:0048513">
    <property type="term" value="P:animal organ development"/>
    <property type="evidence" value="ECO:0007669"/>
    <property type="project" value="UniProtKB-ARBA"/>
</dbReference>
<feature type="domain" description="EGF-like" evidence="14">
    <location>
        <begin position="1695"/>
        <end position="1736"/>
    </location>
</feature>
<feature type="domain" description="EGF-like" evidence="14">
    <location>
        <begin position="2009"/>
        <end position="2048"/>
    </location>
</feature>
<comment type="caution">
    <text evidence="13">Lacks conserved residue(s) required for the propagation of feature annotation.</text>
</comment>
<feature type="domain" description="EGF-like" evidence="14">
    <location>
        <begin position="769"/>
        <end position="815"/>
    </location>
</feature>
<proteinExistence type="predicted"/>
<dbReference type="FunFam" id="2.10.25.10:FF:000202">
    <property type="entry name" value="Multiple epidermal growth factor-like domains 8"/>
    <property type="match status" value="1"/>
</dbReference>
<feature type="domain" description="EGF-like" evidence="14">
    <location>
        <begin position="1044"/>
        <end position="1084"/>
    </location>
</feature>
<evidence type="ECO:0000256" key="3">
    <source>
        <dbReference type="ARBA" id="ARBA00022525"/>
    </source>
</evidence>
<dbReference type="Proteomes" id="UP000887569">
    <property type="component" value="Unplaced"/>
</dbReference>
<dbReference type="FunFam" id="2.10.25.10:FF:000014">
    <property type="entry name" value="Latent-transforming growth factor beta-binding protein 3"/>
    <property type="match status" value="2"/>
</dbReference>
<dbReference type="SMART" id="SM00179">
    <property type="entry name" value="EGF_CA"/>
    <property type="match status" value="40"/>
</dbReference>
<dbReference type="PROSITE" id="PS01187">
    <property type="entry name" value="EGF_CA"/>
    <property type="match status" value="13"/>
</dbReference>
<feature type="domain" description="EGF-like" evidence="14">
    <location>
        <begin position="2237"/>
        <end position="2277"/>
    </location>
</feature>
<dbReference type="InterPro" id="IPR009030">
    <property type="entry name" value="Growth_fac_rcpt_cys_sf"/>
</dbReference>
<accession>A0A914ZTE3</accession>
<dbReference type="FunFam" id="2.10.25.10:FF:000038">
    <property type="entry name" value="Fibrillin 2"/>
    <property type="match status" value="6"/>
</dbReference>
<evidence type="ECO:0000256" key="5">
    <source>
        <dbReference type="ARBA" id="ARBA00022692"/>
    </source>
</evidence>
<keyword evidence="7" id="KW-0677">Repeat</keyword>
<feature type="domain" description="EGF-like" evidence="14">
    <location>
        <begin position="2411"/>
        <end position="2450"/>
    </location>
</feature>
<keyword evidence="15" id="KW-1185">Reference proteome</keyword>
<evidence type="ECO:0000256" key="1">
    <source>
        <dbReference type="ARBA" id="ARBA00004479"/>
    </source>
</evidence>
<organism evidence="15 16">
    <name type="scientific">Parascaris univalens</name>
    <name type="common">Nematode worm</name>
    <dbReference type="NCBI Taxonomy" id="6257"/>
    <lineage>
        <taxon>Eukaryota</taxon>
        <taxon>Metazoa</taxon>
        <taxon>Ecdysozoa</taxon>
        <taxon>Nematoda</taxon>
        <taxon>Chromadorea</taxon>
        <taxon>Rhabditida</taxon>
        <taxon>Spirurina</taxon>
        <taxon>Ascaridomorpha</taxon>
        <taxon>Ascaridoidea</taxon>
        <taxon>Ascarididae</taxon>
        <taxon>Parascaris</taxon>
    </lineage>
</organism>
<dbReference type="Pfam" id="PF07645">
    <property type="entry name" value="EGF_CA"/>
    <property type="match status" value="25"/>
</dbReference>
<dbReference type="PROSITE" id="PS01186">
    <property type="entry name" value="EGF_2"/>
    <property type="match status" value="17"/>
</dbReference>
<evidence type="ECO:0000256" key="13">
    <source>
        <dbReference type="PROSITE-ProRule" id="PRU00076"/>
    </source>
</evidence>
<dbReference type="InterPro" id="IPR024731">
    <property type="entry name" value="NELL2-like_EGF"/>
</dbReference>
<feature type="domain" description="EGF-like" evidence="14">
    <location>
        <begin position="1918"/>
        <end position="1962"/>
    </location>
</feature>
<dbReference type="InterPro" id="IPR026823">
    <property type="entry name" value="cEGF"/>
</dbReference>
<dbReference type="GO" id="GO:0048731">
    <property type="term" value="P:system development"/>
    <property type="evidence" value="ECO:0007669"/>
    <property type="project" value="UniProtKB-ARBA"/>
</dbReference>
<dbReference type="InterPro" id="IPR013032">
    <property type="entry name" value="EGF-like_CS"/>
</dbReference>
<evidence type="ECO:0000313" key="15">
    <source>
        <dbReference type="Proteomes" id="UP000887569"/>
    </source>
</evidence>
<feature type="domain" description="EGF-like" evidence="14">
    <location>
        <begin position="2192"/>
        <end position="2236"/>
    </location>
</feature>
<dbReference type="PROSITE" id="PS50026">
    <property type="entry name" value="EGF_3"/>
    <property type="match status" value="25"/>
</dbReference>
<feature type="domain" description="EGF-like" evidence="14">
    <location>
        <begin position="540"/>
        <end position="588"/>
    </location>
</feature>
<keyword evidence="11" id="KW-1015">Disulfide bond</keyword>
<keyword evidence="10" id="KW-0472">Membrane</keyword>
<feature type="domain" description="EGF-like" evidence="14">
    <location>
        <begin position="1563"/>
        <end position="1605"/>
    </location>
</feature>
<feature type="domain" description="EGF-like" evidence="14">
    <location>
        <begin position="1780"/>
        <end position="1821"/>
    </location>
</feature>
<dbReference type="InterPro" id="IPR001881">
    <property type="entry name" value="EGF-like_Ca-bd_dom"/>
</dbReference>
<protein>
    <submittedName>
        <fullName evidence="16">EGF-like domain-containing protein</fullName>
    </submittedName>
</protein>
<dbReference type="Pfam" id="PF12661">
    <property type="entry name" value="hEGF"/>
    <property type="match status" value="1"/>
</dbReference>
<dbReference type="PANTHER" id="PTHR24039">
    <property type="entry name" value="FIBRILLIN-RELATED"/>
    <property type="match status" value="1"/>
</dbReference>
<dbReference type="Pfam" id="PF12947">
    <property type="entry name" value="EGF_3"/>
    <property type="match status" value="2"/>
</dbReference>
<keyword evidence="5" id="KW-0812">Transmembrane</keyword>
<dbReference type="SMART" id="SM00181">
    <property type="entry name" value="EGF"/>
    <property type="match status" value="52"/>
</dbReference>
<feature type="domain" description="EGF-like" evidence="14">
    <location>
        <begin position="1129"/>
        <end position="1176"/>
    </location>
</feature>
<dbReference type="GO" id="GO:0016020">
    <property type="term" value="C:membrane"/>
    <property type="evidence" value="ECO:0007669"/>
    <property type="project" value="UniProtKB-SubCell"/>
</dbReference>
<feature type="domain" description="EGF-like" evidence="14">
    <location>
        <begin position="401"/>
        <end position="445"/>
    </location>
</feature>
<dbReference type="Pfam" id="PF00008">
    <property type="entry name" value="EGF"/>
    <property type="match status" value="2"/>
</dbReference>
<feature type="domain" description="EGF-like" evidence="14">
    <location>
        <begin position="950"/>
        <end position="990"/>
    </location>
</feature>
<dbReference type="Gene3D" id="2.90.20.10">
    <property type="entry name" value="Plasmodium vivax P25 domain"/>
    <property type="match status" value="1"/>
</dbReference>
<dbReference type="InterPro" id="IPR000152">
    <property type="entry name" value="EGF-type_Asp/Asn_hydroxyl_site"/>
</dbReference>
<keyword evidence="4 13" id="KW-0245">EGF-like domain</keyword>
<dbReference type="GO" id="GO:0005509">
    <property type="term" value="F:calcium ion binding"/>
    <property type="evidence" value="ECO:0007669"/>
    <property type="project" value="InterPro"/>
</dbReference>
<evidence type="ECO:0000256" key="9">
    <source>
        <dbReference type="ARBA" id="ARBA00022989"/>
    </source>
</evidence>
<evidence type="ECO:0000256" key="6">
    <source>
        <dbReference type="ARBA" id="ARBA00022729"/>
    </source>
</evidence>
<dbReference type="Pfam" id="PF12662">
    <property type="entry name" value="cEGF"/>
    <property type="match status" value="2"/>
</dbReference>